<keyword evidence="3" id="KW-0812">Transmembrane</keyword>
<feature type="compositionally biased region" description="Acidic residues" evidence="2">
    <location>
        <begin position="26"/>
        <end position="35"/>
    </location>
</feature>
<dbReference type="AlphaFoldDB" id="A0A9D1IG52"/>
<dbReference type="PANTHER" id="PTHR33392:SF6">
    <property type="entry name" value="POLYISOPRENYL-TEICHOIC ACID--PEPTIDOGLYCAN TEICHOIC ACID TRANSFERASE TAGU"/>
    <property type="match status" value="1"/>
</dbReference>
<feature type="region of interest" description="Disordered" evidence="2">
    <location>
        <begin position="1"/>
        <end position="112"/>
    </location>
</feature>
<feature type="compositionally biased region" description="Basic and acidic residues" evidence="2">
    <location>
        <begin position="36"/>
        <end position="54"/>
    </location>
</feature>
<evidence type="ECO:0000256" key="2">
    <source>
        <dbReference type="SAM" id="MobiDB-lite"/>
    </source>
</evidence>
<evidence type="ECO:0000259" key="4">
    <source>
        <dbReference type="Pfam" id="PF03816"/>
    </source>
</evidence>
<feature type="transmembrane region" description="Helical" evidence="3">
    <location>
        <begin position="135"/>
        <end position="155"/>
    </location>
</feature>
<sequence>MAQGKDPRKESFDEFEDIFSDSGNSEYEDIFSDSADDPRAGDDFEDISSGRHDEDDAPYGADPYAGFFDDGALPETPAEPYRRAVNTNPQPQPYSYRYSQRDEKRTRARNGDEIYSGREKAQKPRRRPKHVVRKVLACVLACVLVLVGAGVGWGYTKIKGILDIVNYVPLGPNEYVATADLRSAAGIRNILFIGVDAREGEDVQKTRSDTMMLVTLDTTHEQLKLTSFLRDLYVEIPGYREDKLNAAHSRGGTQLLVDTLEYDFGVEIDNYVLVSFDMFTGIIDALGGVDVEITEREAEYINGGDHMTETERKAFAGVTLTAGEQHFTGAQALWYSRIRYLDSDFYRTERQRKVISAVVRKAATSSPLTLLSMLEAVMPMVQTDLSSDELMELGTHALTYVGYDIAQMQIPLDGAYRSTRRRSQSVLLPDMEENRRAFQEFVFNRAEVEEATTEQSA</sequence>
<dbReference type="Gene3D" id="3.40.630.190">
    <property type="entry name" value="LCP protein"/>
    <property type="match status" value="1"/>
</dbReference>
<dbReference type="InterPro" id="IPR004474">
    <property type="entry name" value="LytR_CpsA_psr"/>
</dbReference>
<protein>
    <submittedName>
        <fullName evidence="5">LCP family protein</fullName>
    </submittedName>
</protein>
<proteinExistence type="inferred from homology"/>
<name>A0A9D1IG52_9FIRM</name>
<reference evidence="5" key="1">
    <citation type="submission" date="2020-10" db="EMBL/GenBank/DDBJ databases">
        <authorList>
            <person name="Gilroy R."/>
        </authorList>
    </citation>
    <scope>NUCLEOTIDE SEQUENCE</scope>
    <source>
        <strain evidence="5">ChiGjej1B1-19959</strain>
    </source>
</reference>
<dbReference type="Pfam" id="PF03816">
    <property type="entry name" value="LytR_cpsA_psr"/>
    <property type="match status" value="1"/>
</dbReference>
<accession>A0A9D1IG52</accession>
<dbReference type="Proteomes" id="UP000824071">
    <property type="component" value="Unassembled WGS sequence"/>
</dbReference>
<keyword evidence="3" id="KW-0472">Membrane</keyword>
<dbReference type="InterPro" id="IPR050922">
    <property type="entry name" value="LytR/CpsA/Psr_CW_biosynth"/>
</dbReference>
<feature type="compositionally biased region" description="Basic and acidic residues" evidence="2">
    <location>
        <begin position="1"/>
        <end position="12"/>
    </location>
</feature>
<evidence type="ECO:0000256" key="3">
    <source>
        <dbReference type="SAM" id="Phobius"/>
    </source>
</evidence>
<dbReference type="PANTHER" id="PTHR33392">
    <property type="entry name" value="POLYISOPRENYL-TEICHOIC ACID--PEPTIDOGLYCAN TEICHOIC ACID TRANSFERASE TAGU"/>
    <property type="match status" value="1"/>
</dbReference>
<keyword evidence="3" id="KW-1133">Transmembrane helix</keyword>
<gene>
    <name evidence="5" type="ORF">IAC53_02265</name>
</gene>
<feature type="domain" description="Cell envelope-related transcriptional attenuator" evidence="4">
    <location>
        <begin position="207"/>
        <end position="363"/>
    </location>
</feature>
<evidence type="ECO:0000256" key="1">
    <source>
        <dbReference type="ARBA" id="ARBA00006068"/>
    </source>
</evidence>
<comment type="caution">
    <text evidence="5">The sequence shown here is derived from an EMBL/GenBank/DDBJ whole genome shotgun (WGS) entry which is preliminary data.</text>
</comment>
<evidence type="ECO:0000313" key="5">
    <source>
        <dbReference type="EMBL" id="HIU35419.1"/>
    </source>
</evidence>
<evidence type="ECO:0000313" key="6">
    <source>
        <dbReference type="Proteomes" id="UP000824071"/>
    </source>
</evidence>
<comment type="similarity">
    <text evidence="1">Belongs to the LytR/CpsA/Psr (LCP) family.</text>
</comment>
<organism evidence="5 6">
    <name type="scientific">Candidatus Fimenecus excrementigallinarum</name>
    <dbReference type="NCBI Taxonomy" id="2840816"/>
    <lineage>
        <taxon>Bacteria</taxon>
        <taxon>Bacillati</taxon>
        <taxon>Bacillota</taxon>
        <taxon>Clostridia</taxon>
        <taxon>Candidatus Fimenecus</taxon>
    </lineage>
</organism>
<dbReference type="NCBIfam" id="TIGR00350">
    <property type="entry name" value="lytR_cpsA_psr"/>
    <property type="match status" value="1"/>
</dbReference>
<reference evidence="5" key="2">
    <citation type="journal article" date="2021" name="PeerJ">
        <title>Extensive microbial diversity within the chicken gut microbiome revealed by metagenomics and culture.</title>
        <authorList>
            <person name="Gilroy R."/>
            <person name="Ravi A."/>
            <person name="Getino M."/>
            <person name="Pursley I."/>
            <person name="Horton D.L."/>
            <person name="Alikhan N.F."/>
            <person name="Baker D."/>
            <person name="Gharbi K."/>
            <person name="Hall N."/>
            <person name="Watson M."/>
            <person name="Adriaenssens E.M."/>
            <person name="Foster-Nyarko E."/>
            <person name="Jarju S."/>
            <person name="Secka A."/>
            <person name="Antonio M."/>
            <person name="Oren A."/>
            <person name="Chaudhuri R.R."/>
            <person name="La Ragione R."/>
            <person name="Hildebrand F."/>
            <person name="Pallen M.J."/>
        </authorList>
    </citation>
    <scope>NUCLEOTIDE SEQUENCE</scope>
    <source>
        <strain evidence="5">ChiGjej1B1-19959</strain>
    </source>
</reference>
<dbReference type="EMBL" id="DVMW01000019">
    <property type="protein sequence ID" value="HIU35419.1"/>
    <property type="molecule type" value="Genomic_DNA"/>
</dbReference>
<feature type="compositionally biased region" description="Basic and acidic residues" evidence="2">
    <location>
        <begin position="99"/>
        <end position="112"/>
    </location>
</feature>